<dbReference type="InterPro" id="IPR011545">
    <property type="entry name" value="DEAD/DEAH_box_helicase_dom"/>
</dbReference>
<name>A0ABU2BUQ7_9ACTN</name>
<dbReference type="PROSITE" id="PS51194">
    <property type="entry name" value="HELICASE_CTER"/>
    <property type="match status" value="1"/>
</dbReference>
<dbReference type="InterPro" id="IPR047112">
    <property type="entry name" value="RecG/Mfd"/>
</dbReference>
<keyword evidence="1" id="KW-0547">Nucleotide-binding</keyword>
<evidence type="ECO:0000256" key="4">
    <source>
        <dbReference type="ARBA" id="ARBA00022806"/>
    </source>
</evidence>
<dbReference type="Pfam" id="PF00271">
    <property type="entry name" value="Helicase_C"/>
    <property type="match status" value="1"/>
</dbReference>
<feature type="region of interest" description="Disordered" evidence="9">
    <location>
        <begin position="502"/>
        <end position="526"/>
    </location>
</feature>
<evidence type="ECO:0000256" key="2">
    <source>
        <dbReference type="ARBA" id="ARBA00022763"/>
    </source>
</evidence>
<evidence type="ECO:0000259" key="11">
    <source>
        <dbReference type="PROSITE" id="PS51194"/>
    </source>
</evidence>
<evidence type="ECO:0000259" key="10">
    <source>
        <dbReference type="PROSITE" id="PS51192"/>
    </source>
</evidence>
<dbReference type="EMBL" id="JAVDYG010000001">
    <property type="protein sequence ID" value="MDR7361483.1"/>
    <property type="molecule type" value="Genomic_DNA"/>
</dbReference>
<dbReference type="Pfam" id="PF19833">
    <property type="entry name" value="RecG_dom3_C"/>
    <property type="match status" value="1"/>
</dbReference>
<evidence type="ECO:0000256" key="5">
    <source>
        <dbReference type="ARBA" id="ARBA00022840"/>
    </source>
</evidence>
<keyword evidence="2" id="KW-0227">DNA damage</keyword>
<feature type="compositionally biased region" description="Acidic residues" evidence="9">
    <location>
        <begin position="505"/>
        <end position="517"/>
    </location>
</feature>
<reference evidence="12 13" key="1">
    <citation type="submission" date="2023-07" db="EMBL/GenBank/DDBJ databases">
        <title>Sequencing the genomes of 1000 actinobacteria strains.</title>
        <authorList>
            <person name="Klenk H.-P."/>
        </authorList>
    </citation>
    <scope>NUCLEOTIDE SEQUENCE [LARGE SCALE GENOMIC DNA]</scope>
    <source>
        <strain evidence="12 13">DSM 19426</strain>
    </source>
</reference>
<evidence type="ECO:0000256" key="3">
    <source>
        <dbReference type="ARBA" id="ARBA00022801"/>
    </source>
</evidence>
<dbReference type="CDD" id="cd17992">
    <property type="entry name" value="DEXHc_RecG"/>
    <property type="match status" value="1"/>
</dbReference>
<feature type="domain" description="Helicase ATP-binding" evidence="10">
    <location>
        <begin position="281"/>
        <end position="454"/>
    </location>
</feature>
<dbReference type="GO" id="GO:0016787">
    <property type="term" value="F:hydrolase activity"/>
    <property type="evidence" value="ECO:0007669"/>
    <property type="project" value="UniProtKB-KW"/>
</dbReference>
<dbReference type="InterPro" id="IPR045562">
    <property type="entry name" value="RecG_dom3_C"/>
</dbReference>
<evidence type="ECO:0000313" key="12">
    <source>
        <dbReference type="EMBL" id="MDR7361483.1"/>
    </source>
</evidence>
<dbReference type="PROSITE" id="PS51192">
    <property type="entry name" value="HELICASE_ATP_BIND_1"/>
    <property type="match status" value="1"/>
</dbReference>
<keyword evidence="4 12" id="KW-0347">Helicase</keyword>
<dbReference type="InterPro" id="IPR012340">
    <property type="entry name" value="NA-bd_OB-fold"/>
</dbReference>
<keyword evidence="5" id="KW-0067">ATP-binding</keyword>
<proteinExistence type="predicted"/>
<dbReference type="InterPro" id="IPR027417">
    <property type="entry name" value="P-loop_NTPase"/>
</dbReference>
<dbReference type="InterPro" id="IPR033454">
    <property type="entry name" value="RecG_wedge"/>
</dbReference>
<dbReference type="Pfam" id="PF17191">
    <property type="entry name" value="RecG_wedge"/>
    <property type="match status" value="1"/>
</dbReference>
<evidence type="ECO:0000256" key="9">
    <source>
        <dbReference type="SAM" id="MobiDB-lite"/>
    </source>
</evidence>
<keyword evidence="6" id="KW-0238">DNA-binding</keyword>
<dbReference type="RefSeq" id="WP_310299492.1">
    <property type="nucleotide sequence ID" value="NZ_BAAAPS010000007.1"/>
</dbReference>
<dbReference type="Gene3D" id="3.40.50.300">
    <property type="entry name" value="P-loop containing nucleotide triphosphate hydrolases"/>
    <property type="match status" value="2"/>
</dbReference>
<evidence type="ECO:0000313" key="13">
    <source>
        <dbReference type="Proteomes" id="UP001183648"/>
    </source>
</evidence>
<dbReference type="GO" id="GO:0003678">
    <property type="term" value="F:DNA helicase activity"/>
    <property type="evidence" value="ECO:0007669"/>
    <property type="project" value="UniProtKB-EC"/>
</dbReference>
<accession>A0ABU2BUQ7</accession>
<evidence type="ECO:0000256" key="1">
    <source>
        <dbReference type="ARBA" id="ARBA00022741"/>
    </source>
</evidence>
<dbReference type="SMART" id="SM00487">
    <property type="entry name" value="DEXDc"/>
    <property type="match status" value="1"/>
</dbReference>
<evidence type="ECO:0000256" key="8">
    <source>
        <dbReference type="ARBA" id="ARBA00049819"/>
    </source>
</evidence>
<dbReference type="PANTHER" id="PTHR47964:SF1">
    <property type="entry name" value="ATP-DEPENDENT DNA HELICASE HOMOLOG RECG, CHLOROPLASTIC"/>
    <property type="match status" value="1"/>
</dbReference>
<dbReference type="SUPFAM" id="SSF50249">
    <property type="entry name" value="Nucleic acid-binding proteins"/>
    <property type="match status" value="1"/>
</dbReference>
<dbReference type="InterPro" id="IPR001650">
    <property type="entry name" value="Helicase_C-like"/>
</dbReference>
<dbReference type="SUPFAM" id="SSF52540">
    <property type="entry name" value="P-loop containing nucleoside triphosphate hydrolases"/>
    <property type="match status" value="2"/>
</dbReference>
<keyword evidence="7" id="KW-0234">DNA repair</keyword>
<keyword evidence="13" id="KW-1185">Reference proteome</keyword>
<dbReference type="InterPro" id="IPR014001">
    <property type="entry name" value="Helicase_ATP-bd"/>
</dbReference>
<dbReference type="Gene3D" id="2.40.50.140">
    <property type="entry name" value="Nucleic acid-binding proteins"/>
    <property type="match status" value="1"/>
</dbReference>
<gene>
    <name evidence="12" type="ORF">J2S63_001036</name>
</gene>
<evidence type="ECO:0000256" key="6">
    <source>
        <dbReference type="ARBA" id="ARBA00023125"/>
    </source>
</evidence>
<dbReference type="CDD" id="cd04488">
    <property type="entry name" value="RecG_wedge_OBF"/>
    <property type="match status" value="1"/>
</dbReference>
<sequence>MPGWDDKLVGVIGDAKAVAKLKDLEMSTVGDLLRWYPRTFVAAGAVSRVEDLEEGARVNLVVTTDTATVYDFRNKRTGRLGWRVEVTTSLADGQLGMTFFEPRSSQAEWRRRQLVRGTKLLAAGEAKWNRFKSRWELVNPDVEVGETELLEGLLPIYPTRGKVTSWQIMRSVRVALDVVDPLPDLLPPQHLPPDLMPTHAAIEGIHRPTTEKQWWASAHRLKLDEALTAQVALAQRRHEAAGVQARPRPGRAGGLFDAFDERLPFELTEGQREVEAEILADLARDHPMHRLLQGEVASGKTVVALRAMLRVVDSGGQAALLAPTEVLAQQHHRSITRMLGDLAAGDMLGGHEHATTVALLTGSLGATARKEAMLDAASGRAGIVVGTHALLEDKVQFADLGLVVVDEQHRFGVEQRAALTAKAEDPPHVLVMTATPIPRTVAMTVFGDLETSALRQLPAGRAPIQTTVVPLADQPGWADRVWARVREEVATGRQAYVLCPRITGDEEEPADPADLDDGPAGSSGDKRPLAAVEEVAVGLAQEQLAGLRVDVLHGRLTPEAKDSAMSRFAAGEVDVLVCTTVVEVGVDVGNATTMVVLDADRFGISQLHQLRGRVGRGGHPGLCLLVTHAAAASGSRQRLEAVASTTDGFALADLDLELRHEGDVLGSNQSGRRRTLRLLSVARDGDVIERARDLASAIVEEDPTLSHAPALAAAVASLQEAAAYLDKT</sequence>
<comment type="caution">
    <text evidence="12">The sequence shown here is derived from an EMBL/GenBank/DDBJ whole genome shotgun (WGS) entry which is preliminary data.</text>
</comment>
<organism evidence="12 13">
    <name type="scientific">Nocardioides marmoribigeumensis</name>
    <dbReference type="NCBI Taxonomy" id="433649"/>
    <lineage>
        <taxon>Bacteria</taxon>
        <taxon>Bacillati</taxon>
        <taxon>Actinomycetota</taxon>
        <taxon>Actinomycetes</taxon>
        <taxon>Propionibacteriales</taxon>
        <taxon>Nocardioidaceae</taxon>
        <taxon>Nocardioides</taxon>
    </lineage>
</organism>
<dbReference type="SMART" id="SM00490">
    <property type="entry name" value="HELICc"/>
    <property type="match status" value="1"/>
</dbReference>
<protein>
    <recommendedName>
        <fullName evidence="8">Probable DNA 3'-5' helicase RecG</fullName>
    </recommendedName>
</protein>
<keyword evidence="3 12" id="KW-0378">Hydrolase</keyword>
<dbReference type="Proteomes" id="UP001183648">
    <property type="component" value="Unassembled WGS sequence"/>
</dbReference>
<feature type="domain" description="Helicase C-terminal" evidence="11">
    <location>
        <begin position="491"/>
        <end position="657"/>
    </location>
</feature>
<dbReference type="PANTHER" id="PTHR47964">
    <property type="entry name" value="ATP-DEPENDENT DNA HELICASE HOMOLOG RECG, CHLOROPLASTIC"/>
    <property type="match status" value="1"/>
</dbReference>
<dbReference type="Pfam" id="PF00270">
    <property type="entry name" value="DEAD"/>
    <property type="match status" value="1"/>
</dbReference>
<evidence type="ECO:0000256" key="7">
    <source>
        <dbReference type="ARBA" id="ARBA00023204"/>
    </source>
</evidence>